<feature type="transmembrane region" description="Helical" evidence="1">
    <location>
        <begin position="236"/>
        <end position="254"/>
    </location>
</feature>
<dbReference type="EMBL" id="JBHSNS010000001">
    <property type="protein sequence ID" value="MFC5728372.1"/>
    <property type="molecule type" value="Genomic_DNA"/>
</dbReference>
<keyword evidence="2" id="KW-0808">Transferase</keyword>
<feature type="transmembrane region" description="Helical" evidence="1">
    <location>
        <begin position="117"/>
        <end position="137"/>
    </location>
</feature>
<feature type="transmembrane region" description="Helical" evidence="1">
    <location>
        <begin position="366"/>
        <end position="386"/>
    </location>
</feature>
<proteinExistence type="predicted"/>
<keyword evidence="1" id="KW-0812">Transmembrane</keyword>
<protein>
    <submittedName>
        <fullName evidence="2">AZOBR_p60025 family cell surface glycopolymer formation protein</fullName>
        <ecNumber evidence="2">2.4.-.-</ecNumber>
    </submittedName>
</protein>
<accession>A0ABW0ZDH2</accession>
<gene>
    <name evidence="2" type="ORF">ACFPQB_05545</name>
</gene>
<keyword evidence="3" id="KW-1185">Reference proteome</keyword>
<dbReference type="Proteomes" id="UP001596072">
    <property type="component" value="Unassembled WGS sequence"/>
</dbReference>
<evidence type="ECO:0000313" key="3">
    <source>
        <dbReference type="Proteomes" id="UP001596072"/>
    </source>
</evidence>
<evidence type="ECO:0000256" key="1">
    <source>
        <dbReference type="SAM" id="Phobius"/>
    </source>
</evidence>
<keyword evidence="2" id="KW-0328">Glycosyltransferase</keyword>
<sequence length="394" mass="42731">MTAAELAPRRTWPVVAAAAAIYVLFVGLRLAAFDGDPSSFMIAGDGVADPAETPSEVTVFRGVRGYDGQAYYRLSRDPLTLEPEQFGITFTRPAYWQTRIGYPGVVWLASAGGQAALVPWTMLLVNVVALLAMTMATATIARRAGRSSWWGLVPVAWGGYVIGIGQDLTEPLAGALLAGAVLAARQRRWRWAAVAMTAAALTRETSLILAFAVLASRVAMPIFPRLLRQEERPVPPWWVGLAPFVLYGGWRIFVRRRWADVVASPPDDGILGPPLVSLFEYLGSVDSQDIGNLALLVPTVLTIGLLAPAVLRRDGHAHERLALLGYLVVLACLPVWDRGQAYLRWCCEPVLLGWVLSLGRPVRVRGVLAGTVALVWLLSVIATVHYPGIARWPG</sequence>
<feature type="transmembrane region" description="Helical" evidence="1">
    <location>
        <begin position="149"/>
        <end position="169"/>
    </location>
</feature>
<keyword evidence="1" id="KW-0472">Membrane</keyword>
<dbReference type="EC" id="2.4.-.-" evidence="2"/>
<evidence type="ECO:0000313" key="2">
    <source>
        <dbReference type="EMBL" id="MFC5728372.1"/>
    </source>
</evidence>
<dbReference type="NCBIfam" id="NF046093">
    <property type="entry name" value="AZOBR_p60025_fam"/>
    <property type="match status" value="1"/>
</dbReference>
<dbReference type="InterPro" id="IPR058226">
    <property type="entry name" value="AZOBR_p60025-like"/>
</dbReference>
<name>A0ABW0ZDH2_9ACTN</name>
<keyword evidence="1" id="KW-1133">Transmembrane helix</keyword>
<organism evidence="2 3">
    <name type="scientific">Nocardioides vastitatis</name>
    <dbReference type="NCBI Taxonomy" id="2568655"/>
    <lineage>
        <taxon>Bacteria</taxon>
        <taxon>Bacillati</taxon>
        <taxon>Actinomycetota</taxon>
        <taxon>Actinomycetes</taxon>
        <taxon>Propionibacteriales</taxon>
        <taxon>Nocardioidaceae</taxon>
        <taxon>Nocardioides</taxon>
    </lineage>
</organism>
<feature type="transmembrane region" description="Helical" evidence="1">
    <location>
        <begin position="12"/>
        <end position="32"/>
    </location>
</feature>
<dbReference type="GO" id="GO:0016757">
    <property type="term" value="F:glycosyltransferase activity"/>
    <property type="evidence" value="ECO:0007669"/>
    <property type="project" value="UniProtKB-KW"/>
</dbReference>
<reference evidence="3" key="1">
    <citation type="journal article" date="2019" name="Int. J. Syst. Evol. Microbiol.">
        <title>The Global Catalogue of Microorganisms (GCM) 10K type strain sequencing project: providing services to taxonomists for standard genome sequencing and annotation.</title>
        <authorList>
            <consortium name="The Broad Institute Genomics Platform"/>
            <consortium name="The Broad Institute Genome Sequencing Center for Infectious Disease"/>
            <person name="Wu L."/>
            <person name="Ma J."/>
        </authorList>
    </citation>
    <scope>NUCLEOTIDE SEQUENCE [LARGE SCALE GENOMIC DNA]</scope>
    <source>
        <strain evidence="3">YIM 94188</strain>
    </source>
</reference>
<comment type="caution">
    <text evidence="2">The sequence shown here is derived from an EMBL/GenBank/DDBJ whole genome shotgun (WGS) entry which is preliminary data.</text>
</comment>
<dbReference type="RefSeq" id="WP_136431305.1">
    <property type="nucleotide sequence ID" value="NZ_JBHSNS010000001.1"/>
</dbReference>